<gene>
    <name evidence="7" type="primary">rnpA</name>
    <name evidence="10" type="ORF">J6595_13175</name>
</gene>
<dbReference type="RefSeq" id="WP_209595032.1">
    <property type="nucleotide sequence ID" value="NZ_JAGJCF010000009.1"/>
</dbReference>
<feature type="compositionally biased region" description="Basic and acidic residues" evidence="9">
    <location>
        <begin position="117"/>
        <end position="129"/>
    </location>
</feature>
<evidence type="ECO:0000256" key="4">
    <source>
        <dbReference type="ARBA" id="ARBA00022759"/>
    </source>
</evidence>
<dbReference type="Gene3D" id="3.30.230.10">
    <property type="match status" value="1"/>
</dbReference>
<dbReference type="Pfam" id="PF00825">
    <property type="entry name" value="Ribonuclease_P"/>
    <property type="match status" value="1"/>
</dbReference>
<dbReference type="Proteomes" id="UP000678276">
    <property type="component" value="Unassembled WGS sequence"/>
</dbReference>
<comment type="function">
    <text evidence="1 7">RNaseP catalyzes the removal of the 5'-leader sequence from pre-tRNA to produce the mature 5'-terminus. It can also cleave other RNA substrates such as 4.5S RNA. The protein component plays an auxiliary but essential role in vivo by binding to the 5'-leader sequence and broadening the substrate specificity of the ribozyme.</text>
</comment>
<dbReference type="SUPFAM" id="SSF54211">
    <property type="entry name" value="Ribosomal protein S5 domain 2-like"/>
    <property type="match status" value="1"/>
</dbReference>
<dbReference type="HAMAP" id="MF_00227">
    <property type="entry name" value="RNase_P"/>
    <property type="match status" value="1"/>
</dbReference>
<evidence type="ECO:0000313" key="11">
    <source>
        <dbReference type="Proteomes" id="UP000678276"/>
    </source>
</evidence>
<evidence type="ECO:0000256" key="9">
    <source>
        <dbReference type="SAM" id="MobiDB-lite"/>
    </source>
</evidence>
<proteinExistence type="inferred from homology"/>
<sequence>MVAEKLKKRAQFLAARRGRRLNGPFFFVEALERGDEGPPRFGLTVTRKVGNAVERNRIRRRLREAIRVTAEADMAPGIDYVIVARRDAMTAPFTILSQELRRRFARMAGPNRKAAAKGHDVPGGRSGSD</sequence>
<protein>
    <recommendedName>
        <fullName evidence="7 8">Ribonuclease P protein component</fullName>
        <shortName evidence="7">RNase P protein</shortName>
        <shortName evidence="7">RNaseP protein</shortName>
        <ecNumber evidence="7 8">3.1.26.5</ecNumber>
    </recommendedName>
    <alternativeName>
        <fullName evidence="7">Protein C5</fullName>
    </alternativeName>
</protein>
<keyword evidence="3 7" id="KW-0540">Nuclease</keyword>
<dbReference type="PANTHER" id="PTHR33992:SF1">
    <property type="entry name" value="RIBONUCLEASE P PROTEIN COMPONENT"/>
    <property type="match status" value="1"/>
</dbReference>
<comment type="catalytic activity">
    <reaction evidence="7">
        <text>Endonucleolytic cleavage of RNA, removing 5'-extranucleotides from tRNA precursor.</text>
        <dbReference type="EC" id="3.1.26.5"/>
    </reaction>
</comment>
<evidence type="ECO:0000313" key="10">
    <source>
        <dbReference type="EMBL" id="MBP0616534.1"/>
    </source>
</evidence>
<reference evidence="10 11" key="1">
    <citation type="submission" date="2021-04" db="EMBL/GenBank/DDBJ databases">
        <title>Whole genome sequence of Jiella sp. KSK16Y-1.</title>
        <authorList>
            <person name="Tuo L."/>
        </authorList>
    </citation>
    <scope>NUCLEOTIDE SEQUENCE [LARGE SCALE GENOMIC DNA]</scope>
    <source>
        <strain evidence="10 11">KSK16Y-1</strain>
    </source>
</reference>
<comment type="similarity">
    <text evidence="7">Belongs to the RnpA family.</text>
</comment>
<name>A0ABS4BKD7_9HYPH</name>
<keyword evidence="5 7" id="KW-0378">Hydrolase</keyword>
<dbReference type="InterPro" id="IPR020568">
    <property type="entry name" value="Ribosomal_Su5_D2-typ_SF"/>
</dbReference>
<keyword evidence="6 7" id="KW-0694">RNA-binding</keyword>
<evidence type="ECO:0000256" key="1">
    <source>
        <dbReference type="ARBA" id="ARBA00002663"/>
    </source>
</evidence>
<dbReference type="GO" id="GO:0004526">
    <property type="term" value="F:ribonuclease P activity"/>
    <property type="evidence" value="ECO:0007669"/>
    <property type="project" value="UniProtKB-EC"/>
</dbReference>
<keyword evidence="11" id="KW-1185">Reference proteome</keyword>
<dbReference type="PROSITE" id="PS00648">
    <property type="entry name" value="RIBONUCLEASE_P"/>
    <property type="match status" value="1"/>
</dbReference>
<evidence type="ECO:0000256" key="6">
    <source>
        <dbReference type="ARBA" id="ARBA00022884"/>
    </source>
</evidence>
<keyword evidence="2 7" id="KW-0819">tRNA processing</keyword>
<evidence type="ECO:0000256" key="8">
    <source>
        <dbReference type="NCBIfam" id="TIGR00188"/>
    </source>
</evidence>
<dbReference type="InterPro" id="IPR020539">
    <property type="entry name" value="RNase_P_CS"/>
</dbReference>
<dbReference type="PANTHER" id="PTHR33992">
    <property type="entry name" value="RIBONUCLEASE P PROTEIN COMPONENT"/>
    <property type="match status" value="1"/>
</dbReference>
<dbReference type="InterPro" id="IPR014721">
    <property type="entry name" value="Ribsml_uS5_D2-typ_fold_subgr"/>
</dbReference>
<feature type="region of interest" description="Disordered" evidence="9">
    <location>
        <begin position="108"/>
        <end position="129"/>
    </location>
</feature>
<keyword evidence="4 7" id="KW-0255">Endonuclease</keyword>
<evidence type="ECO:0000256" key="2">
    <source>
        <dbReference type="ARBA" id="ARBA00022694"/>
    </source>
</evidence>
<dbReference type="InterPro" id="IPR000100">
    <property type="entry name" value="RNase_P"/>
</dbReference>
<evidence type="ECO:0000256" key="7">
    <source>
        <dbReference type="HAMAP-Rule" id="MF_00227"/>
    </source>
</evidence>
<dbReference type="EC" id="3.1.26.5" evidence="7 8"/>
<accession>A0ABS4BKD7</accession>
<evidence type="ECO:0000256" key="3">
    <source>
        <dbReference type="ARBA" id="ARBA00022722"/>
    </source>
</evidence>
<dbReference type="EMBL" id="JAGJCF010000009">
    <property type="protein sequence ID" value="MBP0616534.1"/>
    <property type="molecule type" value="Genomic_DNA"/>
</dbReference>
<comment type="caution">
    <text evidence="10">The sequence shown here is derived from an EMBL/GenBank/DDBJ whole genome shotgun (WGS) entry which is preliminary data.</text>
</comment>
<evidence type="ECO:0000256" key="5">
    <source>
        <dbReference type="ARBA" id="ARBA00022801"/>
    </source>
</evidence>
<dbReference type="NCBIfam" id="TIGR00188">
    <property type="entry name" value="rnpA"/>
    <property type="match status" value="1"/>
</dbReference>
<comment type="subunit">
    <text evidence="7">Consists of a catalytic RNA component (M1 or rnpB) and a protein subunit.</text>
</comment>
<organism evidence="10 11">
    <name type="scientific">Jiella mangrovi</name>
    <dbReference type="NCBI Taxonomy" id="2821407"/>
    <lineage>
        <taxon>Bacteria</taxon>
        <taxon>Pseudomonadati</taxon>
        <taxon>Pseudomonadota</taxon>
        <taxon>Alphaproteobacteria</taxon>
        <taxon>Hyphomicrobiales</taxon>
        <taxon>Aurantimonadaceae</taxon>
        <taxon>Jiella</taxon>
    </lineage>
</organism>